<protein>
    <recommendedName>
        <fullName evidence="9">Probable nicotinate-nucleotide adenylyltransferase</fullName>
        <ecNumber evidence="9">2.7.7.18</ecNumber>
    </recommendedName>
    <alternativeName>
        <fullName evidence="9">Deamido-NAD(+) diphosphorylase</fullName>
    </alternativeName>
    <alternativeName>
        <fullName evidence="9">Deamido-NAD(+) pyrophosphorylase</fullName>
    </alternativeName>
    <alternativeName>
        <fullName evidence="9">Nicotinate mononucleotide adenylyltransferase</fullName>
        <shortName evidence="9">NaMN adenylyltransferase</shortName>
    </alternativeName>
</protein>
<evidence type="ECO:0000256" key="8">
    <source>
        <dbReference type="ARBA" id="ARBA00048721"/>
    </source>
</evidence>
<sequence length="214" mass="23247">MTRIEAGGSLRPGQTIGLLGGSFDPPHAGHVHISRHALIRFGLDRVIWLVSPGNPLKPRPPAPLARRLEAARALLAGHPRMAASDFEARSGTLYTAETLEALHRAHPGVRFVWLMGADNLAQFHRWERWRDILATTPIGVLARPGQRIAARASVASRVFRAARLSGRASRLLPLAAPPAWCYVNVPMRDISSTALRDAGQWPRADAPDAPAAKT</sequence>
<gene>
    <name evidence="9" type="primary">nadD</name>
    <name evidence="11" type="ORF">KUH32_03255</name>
</gene>
<dbReference type="Pfam" id="PF01467">
    <property type="entry name" value="CTP_transf_like"/>
    <property type="match status" value="1"/>
</dbReference>
<feature type="domain" description="Cytidyltransferase-like" evidence="10">
    <location>
        <begin position="18"/>
        <end position="197"/>
    </location>
</feature>
<dbReference type="GO" id="GO:0004515">
    <property type="term" value="F:nicotinate-nucleotide adenylyltransferase activity"/>
    <property type="evidence" value="ECO:0007669"/>
    <property type="project" value="UniProtKB-EC"/>
</dbReference>
<dbReference type="InterPro" id="IPR004821">
    <property type="entry name" value="Cyt_trans-like"/>
</dbReference>
<evidence type="ECO:0000256" key="3">
    <source>
        <dbReference type="ARBA" id="ARBA00009014"/>
    </source>
</evidence>
<dbReference type="InterPro" id="IPR005248">
    <property type="entry name" value="NadD/NMNAT"/>
</dbReference>
<dbReference type="CDD" id="cd02165">
    <property type="entry name" value="NMNAT"/>
    <property type="match status" value="1"/>
</dbReference>
<dbReference type="HAMAP" id="MF_00244">
    <property type="entry name" value="NaMN_adenylyltr"/>
    <property type="match status" value="1"/>
</dbReference>
<comment type="catalytic activity">
    <reaction evidence="8 9">
        <text>nicotinate beta-D-ribonucleotide + ATP + H(+) = deamido-NAD(+) + diphosphate</text>
        <dbReference type="Rhea" id="RHEA:22860"/>
        <dbReference type="ChEBI" id="CHEBI:15378"/>
        <dbReference type="ChEBI" id="CHEBI:30616"/>
        <dbReference type="ChEBI" id="CHEBI:33019"/>
        <dbReference type="ChEBI" id="CHEBI:57502"/>
        <dbReference type="ChEBI" id="CHEBI:58437"/>
        <dbReference type="EC" id="2.7.7.18"/>
    </reaction>
</comment>
<proteinExistence type="inferred from homology"/>
<evidence type="ECO:0000256" key="7">
    <source>
        <dbReference type="ARBA" id="ARBA00022840"/>
    </source>
</evidence>
<keyword evidence="12" id="KW-1185">Reference proteome</keyword>
<organism evidence="11 12">
    <name type="scientific">Thalassococcus arenae</name>
    <dbReference type="NCBI Taxonomy" id="2851652"/>
    <lineage>
        <taxon>Bacteria</taxon>
        <taxon>Pseudomonadati</taxon>
        <taxon>Pseudomonadota</taxon>
        <taxon>Alphaproteobacteria</taxon>
        <taxon>Rhodobacterales</taxon>
        <taxon>Roseobacteraceae</taxon>
        <taxon>Thalassococcus</taxon>
    </lineage>
</organism>
<comment type="similarity">
    <text evidence="3 9">Belongs to the NadD family.</text>
</comment>
<evidence type="ECO:0000259" key="10">
    <source>
        <dbReference type="Pfam" id="PF01467"/>
    </source>
</evidence>
<evidence type="ECO:0000256" key="5">
    <source>
        <dbReference type="ARBA" id="ARBA00022695"/>
    </source>
</evidence>
<evidence type="ECO:0000256" key="1">
    <source>
        <dbReference type="ARBA" id="ARBA00002324"/>
    </source>
</evidence>
<evidence type="ECO:0000256" key="9">
    <source>
        <dbReference type="HAMAP-Rule" id="MF_00244"/>
    </source>
</evidence>
<dbReference type="NCBIfam" id="NF000843">
    <property type="entry name" value="PRK00071.2-2"/>
    <property type="match status" value="1"/>
</dbReference>
<evidence type="ECO:0000313" key="12">
    <source>
        <dbReference type="Proteomes" id="UP001166293"/>
    </source>
</evidence>
<comment type="caution">
    <text evidence="11">The sequence shown here is derived from an EMBL/GenBank/DDBJ whole genome shotgun (WGS) entry which is preliminary data.</text>
</comment>
<evidence type="ECO:0000256" key="2">
    <source>
        <dbReference type="ARBA" id="ARBA00005019"/>
    </source>
</evidence>
<dbReference type="PANTHER" id="PTHR39321">
    <property type="entry name" value="NICOTINATE-NUCLEOTIDE ADENYLYLTRANSFERASE-RELATED"/>
    <property type="match status" value="1"/>
</dbReference>
<dbReference type="EMBL" id="JAHRWL010000001">
    <property type="protein sequence ID" value="MBV2358779.1"/>
    <property type="molecule type" value="Genomic_DNA"/>
</dbReference>
<dbReference type="EC" id="2.7.7.18" evidence="9"/>
<dbReference type="PANTHER" id="PTHR39321:SF3">
    <property type="entry name" value="PHOSPHOPANTETHEINE ADENYLYLTRANSFERASE"/>
    <property type="match status" value="1"/>
</dbReference>
<keyword evidence="9" id="KW-0662">Pyridine nucleotide biosynthesis</keyword>
<keyword evidence="4 9" id="KW-0808">Transferase</keyword>
<dbReference type="NCBIfam" id="TIGR00125">
    <property type="entry name" value="cyt_tran_rel"/>
    <property type="match status" value="1"/>
</dbReference>
<comment type="pathway">
    <text evidence="2 9">Cofactor biosynthesis; NAD(+) biosynthesis; deamido-NAD(+) from nicotinate D-ribonucleotide: step 1/1.</text>
</comment>
<evidence type="ECO:0000256" key="4">
    <source>
        <dbReference type="ARBA" id="ARBA00022679"/>
    </source>
</evidence>
<name>A0ABS6N589_9RHOB</name>
<dbReference type="Proteomes" id="UP001166293">
    <property type="component" value="Unassembled WGS sequence"/>
</dbReference>
<evidence type="ECO:0000256" key="6">
    <source>
        <dbReference type="ARBA" id="ARBA00022741"/>
    </source>
</evidence>
<reference evidence="11" key="1">
    <citation type="submission" date="2021-06" db="EMBL/GenBank/DDBJ databases">
        <title>Thalassococcus sp. CAU 1522 isolated from sea sand, Republic of Korea.</title>
        <authorList>
            <person name="Kim W."/>
        </authorList>
    </citation>
    <scope>NUCLEOTIDE SEQUENCE</scope>
    <source>
        <strain evidence="11">CAU 1522</strain>
    </source>
</reference>
<keyword evidence="6 9" id="KW-0547">Nucleotide-binding</keyword>
<dbReference type="NCBIfam" id="TIGR00482">
    <property type="entry name" value="nicotinate (nicotinamide) nucleotide adenylyltransferase"/>
    <property type="match status" value="1"/>
</dbReference>
<keyword evidence="9" id="KW-0520">NAD</keyword>
<accession>A0ABS6N589</accession>
<dbReference type="RefSeq" id="WP_217776630.1">
    <property type="nucleotide sequence ID" value="NZ_JAHRWL010000001.1"/>
</dbReference>
<keyword evidence="5 9" id="KW-0548">Nucleotidyltransferase</keyword>
<evidence type="ECO:0000313" key="11">
    <source>
        <dbReference type="EMBL" id="MBV2358779.1"/>
    </source>
</evidence>
<keyword evidence="7 9" id="KW-0067">ATP-binding</keyword>
<comment type="function">
    <text evidence="1 9">Catalyzes the reversible adenylation of nicotinate mononucleotide (NaMN) to nicotinic acid adenine dinucleotide (NaAD).</text>
</comment>